<name>A0A2M8EM95_UNCKA</name>
<proteinExistence type="predicted"/>
<evidence type="ECO:0000313" key="2">
    <source>
        <dbReference type="Proteomes" id="UP000229756"/>
    </source>
</evidence>
<dbReference type="EMBL" id="PFSJ01000009">
    <property type="protein sequence ID" value="PJC23848.1"/>
    <property type="molecule type" value="Genomic_DNA"/>
</dbReference>
<organism evidence="1 2">
    <name type="scientific">candidate division WWE3 bacterium CG_4_9_14_0_2_um_filter_35_11</name>
    <dbReference type="NCBI Taxonomy" id="1975077"/>
    <lineage>
        <taxon>Bacteria</taxon>
        <taxon>Katanobacteria</taxon>
    </lineage>
</organism>
<evidence type="ECO:0000313" key="1">
    <source>
        <dbReference type="EMBL" id="PJC23848.1"/>
    </source>
</evidence>
<reference evidence="2" key="1">
    <citation type="submission" date="2017-09" db="EMBL/GenBank/DDBJ databases">
        <title>Depth-based differentiation of microbial function through sediment-hosted aquifers and enrichment of novel symbionts in the deep terrestrial subsurface.</title>
        <authorList>
            <person name="Probst A.J."/>
            <person name="Ladd B."/>
            <person name="Jarett J.K."/>
            <person name="Geller-Mcgrath D.E."/>
            <person name="Sieber C.M.K."/>
            <person name="Emerson J.B."/>
            <person name="Anantharaman K."/>
            <person name="Thomas B.C."/>
            <person name="Malmstrom R."/>
            <person name="Stieglmeier M."/>
            <person name="Klingl A."/>
            <person name="Woyke T."/>
            <person name="Ryan C.M."/>
            <person name="Banfield J.F."/>
        </authorList>
    </citation>
    <scope>NUCLEOTIDE SEQUENCE [LARGE SCALE GENOMIC DNA]</scope>
</reference>
<dbReference type="AlphaFoldDB" id="A0A2M8EM95"/>
<accession>A0A2M8EM95</accession>
<sequence length="80" mass="9324">MTDEAVLIHGWDPNYYNSNLGKEVPKGEAWSHRQELIDLLGQNFELSYFNLLGFVNIEEPERSFNVEDFTDNFAVWVEKG</sequence>
<protein>
    <submittedName>
        <fullName evidence="1">Uncharacterized protein</fullName>
    </submittedName>
</protein>
<gene>
    <name evidence="1" type="ORF">CO058_01155</name>
</gene>
<dbReference type="Proteomes" id="UP000229756">
    <property type="component" value="Unassembled WGS sequence"/>
</dbReference>
<comment type="caution">
    <text evidence="1">The sequence shown here is derived from an EMBL/GenBank/DDBJ whole genome shotgun (WGS) entry which is preliminary data.</text>
</comment>